<sequence>MPRLKKLAVQQYSPANPPLGVPNLIPLLVERECSAVKIKQHGKRRAIPVASFPLAVLCYRLPKAASSLRSALSVLGSPFPASPEYTHPTRSRPRGPRPRPPPSPTRAPVREREGRVPGGARSSAASYGIPKYATASGSAPVGSDATRRRRGPT</sequence>
<gene>
    <name evidence="2" type="ORF">THAOC_33322</name>
</gene>
<reference evidence="2 3" key="1">
    <citation type="journal article" date="2012" name="Genome Biol.">
        <title>Genome and low-iron response of an oceanic diatom adapted to chronic iron limitation.</title>
        <authorList>
            <person name="Lommer M."/>
            <person name="Specht M."/>
            <person name="Roy A.S."/>
            <person name="Kraemer L."/>
            <person name="Andreson R."/>
            <person name="Gutowska M.A."/>
            <person name="Wolf J."/>
            <person name="Bergner S.V."/>
            <person name="Schilhabel M.B."/>
            <person name="Klostermeier U.C."/>
            <person name="Beiko R.G."/>
            <person name="Rosenstiel P."/>
            <person name="Hippler M."/>
            <person name="Laroche J."/>
        </authorList>
    </citation>
    <scope>NUCLEOTIDE SEQUENCE [LARGE SCALE GENOMIC DNA]</scope>
    <source>
        <strain evidence="2 3">CCMP1005</strain>
    </source>
</reference>
<dbReference type="EMBL" id="AGNL01046475">
    <property type="protein sequence ID" value="EJK47924.1"/>
    <property type="molecule type" value="Genomic_DNA"/>
</dbReference>
<organism evidence="2 3">
    <name type="scientific">Thalassiosira oceanica</name>
    <name type="common">Marine diatom</name>
    <dbReference type="NCBI Taxonomy" id="159749"/>
    <lineage>
        <taxon>Eukaryota</taxon>
        <taxon>Sar</taxon>
        <taxon>Stramenopiles</taxon>
        <taxon>Ochrophyta</taxon>
        <taxon>Bacillariophyta</taxon>
        <taxon>Coscinodiscophyceae</taxon>
        <taxon>Thalassiosirophycidae</taxon>
        <taxon>Thalassiosirales</taxon>
        <taxon>Thalassiosiraceae</taxon>
        <taxon>Thalassiosira</taxon>
    </lineage>
</organism>
<dbReference type="AlphaFoldDB" id="K0R797"/>
<comment type="caution">
    <text evidence="2">The sequence shown here is derived from an EMBL/GenBank/DDBJ whole genome shotgun (WGS) entry which is preliminary data.</text>
</comment>
<protein>
    <submittedName>
        <fullName evidence="2">Uncharacterized protein</fullName>
    </submittedName>
</protein>
<name>K0R797_THAOC</name>
<keyword evidence="3" id="KW-1185">Reference proteome</keyword>
<evidence type="ECO:0000313" key="3">
    <source>
        <dbReference type="Proteomes" id="UP000266841"/>
    </source>
</evidence>
<evidence type="ECO:0000256" key="1">
    <source>
        <dbReference type="SAM" id="MobiDB-lite"/>
    </source>
</evidence>
<evidence type="ECO:0000313" key="2">
    <source>
        <dbReference type="EMBL" id="EJK47924.1"/>
    </source>
</evidence>
<accession>K0R797</accession>
<proteinExistence type="predicted"/>
<dbReference type="Proteomes" id="UP000266841">
    <property type="component" value="Unassembled WGS sequence"/>
</dbReference>
<feature type="region of interest" description="Disordered" evidence="1">
    <location>
        <begin position="77"/>
        <end position="153"/>
    </location>
</feature>